<dbReference type="Pfam" id="PF01850">
    <property type="entry name" value="PIN"/>
    <property type="match status" value="1"/>
</dbReference>
<keyword evidence="4 6" id="KW-0378">Hydrolase</keyword>
<evidence type="ECO:0000313" key="8">
    <source>
        <dbReference type="EMBL" id="MQM26422.1"/>
    </source>
</evidence>
<keyword evidence="6" id="KW-0800">Toxin</keyword>
<evidence type="ECO:0000256" key="4">
    <source>
        <dbReference type="ARBA" id="ARBA00022801"/>
    </source>
</evidence>
<dbReference type="InterPro" id="IPR044153">
    <property type="entry name" value="PIN_Pae0151-like"/>
</dbReference>
<dbReference type="PANTHER" id="PTHR35901">
    <property type="entry name" value="RIBONUCLEASE VAPC3"/>
    <property type="match status" value="1"/>
</dbReference>
<dbReference type="AlphaFoldDB" id="A0A6L5G9Q8"/>
<evidence type="ECO:0000256" key="1">
    <source>
        <dbReference type="ARBA" id="ARBA00022649"/>
    </source>
</evidence>
<keyword evidence="1 6" id="KW-1277">Toxin-antitoxin system</keyword>
<dbReference type="EC" id="3.1.-.-" evidence="6"/>
<protein>
    <recommendedName>
        <fullName evidence="6">Ribonuclease VapC</fullName>
        <shortName evidence="6">RNase VapC</shortName>
        <ecNumber evidence="6">3.1.-.-</ecNumber>
    </recommendedName>
    <alternativeName>
        <fullName evidence="6">Toxin VapC</fullName>
    </alternativeName>
</protein>
<accession>A0A6L5G9Q8</accession>
<dbReference type="GO" id="GO:0000287">
    <property type="term" value="F:magnesium ion binding"/>
    <property type="evidence" value="ECO:0007669"/>
    <property type="project" value="UniProtKB-UniRule"/>
</dbReference>
<reference evidence="8 9" key="1">
    <citation type="submission" date="2019-10" db="EMBL/GenBank/DDBJ databases">
        <title>Glycomyces albidus sp. nov., a novel actinomycete isolated from rhizosphere soil of wheat (Triticum aestivum L.).</title>
        <authorList>
            <person name="Qian L."/>
        </authorList>
    </citation>
    <scope>NUCLEOTIDE SEQUENCE [LARGE SCALE GENOMIC DNA]</scope>
    <source>
        <strain evidence="8 9">NEAU-7082</strain>
    </source>
</reference>
<dbReference type="Proteomes" id="UP000477750">
    <property type="component" value="Unassembled WGS sequence"/>
</dbReference>
<evidence type="ECO:0000259" key="7">
    <source>
        <dbReference type="Pfam" id="PF01850"/>
    </source>
</evidence>
<keyword evidence="5 6" id="KW-0460">Magnesium</keyword>
<dbReference type="GO" id="GO:0016787">
    <property type="term" value="F:hydrolase activity"/>
    <property type="evidence" value="ECO:0007669"/>
    <property type="project" value="UniProtKB-KW"/>
</dbReference>
<evidence type="ECO:0000256" key="6">
    <source>
        <dbReference type="HAMAP-Rule" id="MF_00265"/>
    </source>
</evidence>
<dbReference type="GO" id="GO:0090729">
    <property type="term" value="F:toxin activity"/>
    <property type="evidence" value="ECO:0007669"/>
    <property type="project" value="UniProtKB-KW"/>
</dbReference>
<comment type="cofactor">
    <cofactor evidence="6">
        <name>Mg(2+)</name>
        <dbReference type="ChEBI" id="CHEBI:18420"/>
    </cofactor>
</comment>
<proteinExistence type="inferred from homology"/>
<sequence>MIVIDTSAMVEFLVGDDERAERVRGAAESEGSLATPHGIDLECASSLRGLVRGGKLAQGKADYALEVLQQLAITRYEHTWYLARIWELRANMWPYDAAYVALAEALAVPLLTVDCKFERTPGAHCEIVTVKAASPQPGK</sequence>
<dbReference type="SUPFAM" id="SSF88723">
    <property type="entry name" value="PIN domain-like"/>
    <property type="match status" value="1"/>
</dbReference>
<dbReference type="GO" id="GO:0004540">
    <property type="term" value="F:RNA nuclease activity"/>
    <property type="evidence" value="ECO:0007669"/>
    <property type="project" value="InterPro"/>
</dbReference>
<evidence type="ECO:0000313" key="9">
    <source>
        <dbReference type="Proteomes" id="UP000477750"/>
    </source>
</evidence>
<organism evidence="8 9">
    <name type="scientific">Glycomyces albidus</name>
    <dbReference type="NCBI Taxonomy" id="2656774"/>
    <lineage>
        <taxon>Bacteria</taxon>
        <taxon>Bacillati</taxon>
        <taxon>Actinomycetota</taxon>
        <taxon>Actinomycetes</taxon>
        <taxon>Glycomycetales</taxon>
        <taxon>Glycomycetaceae</taxon>
        <taxon>Glycomyces</taxon>
    </lineage>
</organism>
<dbReference type="InterPro" id="IPR051619">
    <property type="entry name" value="TypeII_TA_RNase_PINc/VapC"/>
</dbReference>
<dbReference type="Gene3D" id="3.40.50.1010">
    <property type="entry name" value="5'-nuclease"/>
    <property type="match status" value="1"/>
</dbReference>
<keyword evidence="3 6" id="KW-0479">Metal-binding</keyword>
<dbReference type="EMBL" id="WIAO01000013">
    <property type="protein sequence ID" value="MQM26422.1"/>
    <property type="molecule type" value="Genomic_DNA"/>
</dbReference>
<comment type="caution">
    <text evidence="8">The sequence shown here is derived from an EMBL/GenBank/DDBJ whole genome shotgun (WGS) entry which is preliminary data.</text>
</comment>
<dbReference type="CDD" id="cd09873">
    <property type="entry name" value="PIN_Pae0151-like"/>
    <property type="match status" value="1"/>
</dbReference>
<feature type="binding site" evidence="6">
    <location>
        <position position="96"/>
    </location>
    <ligand>
        <name>Mg(2+)</name>
        <dbReference type="ChEBI" id="CHEBI:18420"/>
    </ligand>
</feature>
<keyword evidence="2 6" id="KW-0540">Nuclease</keyword>
<feature type="domain" description="PIN" evidence="7">
    <location>
        <begin position="2"/>
        <end position="121"/>
    </location>
</feature>
<evidence type="ECO:0000256" key="5">
    <source>
        <dbReference type="ARBA" id="ARBA00022842"/>
    </source>
</evidence>
<comment type="function">
    <text evidence="6">Toxic component of a toxin-antitoxin (TA) system. An RNase.</text>
</comment>
<feature type="binding site" evidence="6">
    <location>
        <position position="5"/>
    </location>
    <ligand>
        <name>Mg(2+)</name>
        <dbReference type="ChEBI" id="CHEBI:18420"/>
    </ligand>
</feature>
<name>A0A6L5G9Q8_9ACTN</name>
<gene>
    <name evidence="6" type="primary">vapC</name>
    <name evidence="8" type="ORF">GFD30_12695</name>
</gene>
<dbReference type="InterPro" id="IPR002716">
    <property type="entry name" value="PIN_dom"/>
</dbReference>
<comment type="similarity">
    <text evidence="6">Belongs to the PINc/VapC protein family.</text>
</comment>
<dbReference type="PANTHER" id="PTHR35901:SF1">
    <property type="entry name" value="EXONUCLEASE VAPC9"/>
    <property type="match status" value="1"/>
</dbReference>
<evidence type="ECO:0000256" key="2">
    <source>
        <dbReference type="ARBA" id="ARBA00022722"/>
    </source>
</evidence>
<dbReference type="InterPro" id="IPR022907">
    <property type="entry name" value="VapC_family"/>
</dbReference>
<dbReference type="RefSeq" id="WP_322633203.1">
    <property type="nucleotide sequence ID" value="NZ_WIAO01000013.1"/>
</dbReference>
<evidence type="ECO:0000256" key="3">
    <source>
        <dbReference type="ARBA" id="ARBA00022723"/>
    </source>
</evidence>
<dbReference type="InterPro" id="IPR029060">
    <property type="entry name" value="PIN-like_dom_sf"/>
</dbReference>
<keyword evidence="9" id="KW-1185">Reference proteome</keyword>
<dbReference type="HAMAP" id="MF_00265">
    <property type="entry name" value="VapC_Nob1"/>
    <property type="match status" value="1"/>
</dbReference>